<dbReference type="EMBL" id="CM007898">
    <property type="protein sequence ID" value="OTG15355.1"/>
    <property type="molecule type" value="Genomic_DNA"/>
</dbReference>
<dbReference type="InterPro" id="IPR033326">
    <property type="entry name" value="BAH1"/>
</dbReference>
<protein>
    <submittedName>
        <fullName evidence="2">Uncharacterized protein</fullName>
    </submittedName>
</protein>
<proteinExistence type="predicted"/>
<reference evidence="1" key="3">
    <citation type="submission" date="2020-06" db="EMBL/GenBank/DDBJ databases">
        <title>Helianthus annuus Genome sequencing and assembly Release 2.</title>
        <authorList>
            <person name="Gouzy J."/>
            <person name="Langlade N."/>
            <person name="Munos S."/>
        </authorList>
    </citation>
    <scope>NUCLEOTIDE SEQUENCE</scope>
    <source>
        <tissue evidence="1">Leaves</tissue>
    </source>
</reference>
<gene>
    <name evidence="2" type="ORF">HannXRQ_Chr09g0259501</name>
    <name evidence="1" type="ORF">HanXRQr2_Chr09g0391751</name>
</gene>
<reference evidence="2" key="2">
    <citation type="submission" date="2017-02" db="EMBL/GenBank/DDBJ databases">
        <title>Sunflower complete genome.</title>
        <authorList>
            <person name="Langlade N."/>
            <person name="Munos S."/>
        </authorList>
    </citation>
    <scope>NUCLEOTIDE SEQUENCE [LARGE SCALE GENOMIC DNA]</scope>
    <source>
        <tissue evidence="2">Leaves</tissue>
    </source>
</reference>
<dbReference type="AlphaFoldDB" id="A0A251TW55"/>
<dbReference type="STRING" id="4232.A0A251TW55"/>
<name>A0A251TW55_HELAN</name>
<accession>A0A251TW55</accession>
<dbReference type="PANTHER" id="PTHR46764">
    <property type="entry name" value="E3 UBIQUITIN-PROTEIN LIGASE BAH1"/>
    <property type="match status" value="1"/>
</dbReference>
<dbReference type="PANTHER" id="PTHR46764:SF2">
    <property type="entry name" value="E3 UBIQUITIN-PROTEIN LIGASE BAH1-LIKE-RELATED"/>
    <property type="match status" value="1"/>
</dbReference>
<evidence type="ECO:0000313" key="3">
    <source>
        <dbReference type="Proteomes" id="UP000215914"/>
    </source>
</evidence>
<dbReference type="Proteomes" id="UP000215914">
    <property type="component" value="Chromosome 9"/>
</dbReference>
<dbReference type="InParanoid" id="A0A251TW55"/>
<sequence>MLRGQLFFQLMVHKSVSGINFKSMLQPEHLEISQSQWLIELVALYLSFNESNHIL</sequence>
<dbReference type="EMBL" id="MNCJ02000324">
    <property type="protein sequence ID" value="KAF5791180.1"/>
    <property type="molecule type" value="Genomic_DNA"/>
</dbReference>
<evidence type="ECO:0000313" key="1">
    <source>
        <dbReference type="EMBL" id="KAF5791180.1"/>
    </source>
</evidence>
<evidence type="ECO:0000313" key="2">
    <source>
        <dbReference type="EMBL" id="OTG15355.1"/>
    </source>
</evidence>
<dbReference type="Gramene" id="mRNA:HanXRQr2_Chr09g0391751">
    <property type="protein sequence ID" value="mRNA:HanXRQr2_Chr09g0391751"/>
    <property type="gene ID" value="HanXRQr2_Chr09g0391751"/>
</dbReference>
<organism evidence="2 3">
    <name type="scientific">Helianthus annuus</name>
    <name type="common">Common sunflower</name>
    <dbReference type="NCBI Taxonomy" id="4232"/>
    <lineage>
        <taxon>Eukaryota</taxon>
        <taxon>Viridiplantae</taxon>
        <taxon>Streptophyta</taxon>
        <taxon>Embryophyta</taxon>
        <taxon>Tracheophyta</taxon>
        <taxon>Spermatophyta</taxon>
        <taxon>Magnoliopsida</taxon>
        <taxon>eudicotyledons</taxon>
        <taxon>Gunneridae</taxon>
        <taxon>Pentapetalae</taxon>
        <taxon>asterids</taxon>
        <taxon>campanulids</taxon>
        <taxon>Asterales</taxon>
        <taxon>Asteraceae</taxon>
        <taxon>Asteroideae</taxon>
        <taxon>Heliantheae alliance</taxon>
        <taxon>Heliantheae</taxon>
        <taxon>Helianthus</taxon>
    </lineage>
</organism>
<reference evidence="1 3" key="1">
    <citation type="journal article" date="2017" name="Nature">
        <title>The sunflower genome provides insights into oil metabolism, flowering and Asterid evolution.</title>
        <authorList>
            <person name="Badouin H."/>
            <person name="Gouzy J."/>
            <person name="Grassa C.J."/>
            <person name="Murat F."/>
            <person name="Staton S.E."/>
            <person name="Cottret L."/>
            <person name="Lelandais-Briere C."/>
            <person name="Owens G.L."/>
            <person name="Carrere S."/>
            <person name="Mayjonade B."/>
            <person name="Legrand L."/>
            <person name="Gill N."/>
            <person name="Kane N.C."/>
            <person name="Bowers J.E."/>
            <person name="Hubner S."/>
            <person name="Bellec A."/>
            <person name="Berard A."/>
            <person name="Berges H."/>
            <person name="Blanchet N."/>
            <person name="Boniface M.C."/>
            <person name="Brunel D."/>
            <person name="Catrice O."/>
            <person name="Chaidir N."/>
            <person name="Claudel C."/>
            <person name="Donnadieu C."/>
            <person name="Faraut T."/>
            <person name="Fievet G."/>
            <person name="Helmstetter N."/>
            <person name="King M."/>
            <person name="Knapp S.J."/>
            <person name="Lai Z."/>
            <person name="Le Paslier M.C."/>
            <person name="Lippi Y."/>
            <person name="Lorenzon L."/>
            <person name="Mandel J.R."/>
            <person name="Marage G."/>
            <person name="Marchand G."/>
            <person name="Marquand E."/>
            <person name="Bret-Mestries E."/>
            <person name="Morien E."/>
            <person name="Nambeesan S."/>
            <person name="Nguyen T."/>
            <person name="Pegot-Espagnet P."/>
            <person name="Pouilly N."/>
            <person name="Raftis F."/>
            <person name="Sallet E."/>
            <person name="Schiex T."/>
            <person name="Thomas J."/>
            <person name="Vandecasteele C."/>
            <person name="Vares D."/>
            <person name="Vear F."/>
            <person name="Vautrin S."/>
            <person name="Crespi M."/>
            <person name="Mangin B."/>
            <person name="Burke J.M."/>
            <person name="Salse J."/>
            <person name="Munos S."/>
            <person name="Vincourt P."/>
            <person name="Rieseberg L.H."/>
            <person name="Langlade N.B."/>
        </authorList>
    </citation>
    <scope>NUCLEOTIDE SEQUENCE [LARGE SCALE GENOMIC DNA]</scope>
    <source>
        <strain evidence="3">cv. SF193</strain>
        <tissue evidence="1">Leaves</tissue>
    </source>
</reference>
<keyword evidence="3" id="KW-1185">Reference proteome</keyword>